<evidence type="ECO:0000256" key="5">
    <source>
        <dbReference type="ARBA" id="ARBA00022989"/>
    </source>
</evidence>
<evidence type="ECO:0000256" key="7">
    <source>
        <dbReference type="SAM" id="Phobius"/>
    </source>
</evidence>
<evidence type="ECO:0000256" key="1">
    <source>
        <dbReference type="ARBA" id="ARBA00004651"/>
    </source>
</evidence>
<feature type="transmembrane region" description="Helical" evidence="7">
    <location>
        <begin position="331"/>
        <end position="349"/>
    </location>
</feature>
<dbReference type="OrthoDB" id="9772725at2"/>
<dbReference type="AlphaFoldDB" id="A0A0B3W375"/>
<dbReference type="Proteomes" id="UP000031189">
    <property type="component" value="Unassembled WGS sequence"/>
</dbReference>
<keyword evidence="5 7" id="KW-1133">Transmembrane helix</keyword>
<evidence type="ECO:0000256" key="2">
    <source>
        <dbReference type="ARBA" id="ARBA00022448"/>
    </source>
</evidence>
<feature type="transmembrane region" description="Helical" evidence="7">
    <location>
        <begin position="239"/>
        <end position="259"/>
    </location>
</feature>
<feature type="transmembrane region" description="Helical" evidence="7">
    <location>
        <begin position="355"/>
        <end position="376"/>
    </location>
</feature>
<dbReference type="SUPFAM" id="SSF103473">
    <property type="entry name" value="MFS general substrate transporter"/>
    <property type="match status" value="1"/>
</dbReference>
<feature type="transmembrane region" description="Helical" evidence="7">
    <location>
        <begin position="422"/>
        <end position="440"/>
    </location>
</feature>
<dbReference type="InterPro" id="IPR036259">
    <property type="entry name" value="MFS_trans_sf"/>
</dbReference>
<dbReference type="GO" id="GO:0005886">
    <property type="term" value="C:plasma membrane"/>
    <property type="evidence" value="ECO:0007669"/>
    <property type="project" value="UniProtKB-SubCell"/>
</dbReference>
<feature type="transmembrane region" description="Helical" evidence="7">
    <location>
        <begin position="112"/>
        <end position="130"/>
    </location>
</feature>
<evidence type="ECO:0000256" key="4">
    <source>
        <dbReference type="ARBA" id="ARBA00022692"/>
    </source>
</evidence>
<dbReference type="STRING" id="1577792.QX51_11685"/>
<feature type="transmembrane region" description="Helical" evidence="7">
    <location>
        <begin position="86"/>
        <end position="106"/>
    </location>
</feature>
<feature type="transmembrane region" description="Helical" evidence="7">
    <location>
        <begin position="289"/>
        <end position="310"/>
    </location>
</feature>
<dbReference type="GO" id="GO:0015833">
    <property type="term" value="P:peptide transport"/>
    <property type="evidence" value="ECO:0007669"/>
    <property type="project" value="InterPro"/>
</dbReference>
<feature type="transmembrane region" description="Helical" evidence="7">
    <location>
        <begin position="388"/>
        <end position="410"/>
    </location>
</feature>
<feature type="transmembrane region" description="Helical" evidence="7">
    <location>
        <begin position="34"/>
        <end position="54"/>
    </location>
</feature>
<dbReference type="RefSeq" id="WP_039680095.1">
    <property type="nucleotide sequence ID" value="NZ_JAWGXO010000022.1"/>
</dbReference>
<evidence type="ECO:0000313" key="9">
    <source>
        <dbReference type="Proteomes" id="UP000031189"/>
    </source>
</evidence>
<comment type="subcellular location">
    <subcellularLocation>
        <location evidence="1">Cell membrane</location>
        <topology evidence="1">Multi-pass membrane protein</topology>
    </subcellularLocation>
</comment>
<sequence length="458" mass="50357">MELSRKSKSKYPIGFYVCTSAYALERMAFYSAKWVIGIFIAAEVMRGGLGLTPADGAKMTANLVAFTYLTPILGGFIADRWLSPRLCVILGALIMAAGYVFGYQASVTSSPQFLWAMIILVSIGTGLYKGNIAGISGRLFNDKDQLDSAFSIQYSIANIGSFLGTLTVSFIAYKIGFGETFLVCAGFLVVSTIWFYLGGRATFGDIGKKPFEANESKAYTKKVSKDYRTPLTVDDKKKIGAIILFSIFSIVFWIVWYLTYMPVLYHWGPDFDYANKANWMIGNFRVPSAWFDSLNSLCCIILGPVLAALWAKNAKSPKGDMSIFKKTSIGMMLLGLAFILMCMAEIVRGDGQANLMWIVVVGILISVGEMVFAPLGKSFISKFSPARLLGLMMGVWPMARFIAGKTYGYLFEMLSGYSFAPAYGVVAVVVLLCGVIIWQLDKKINLLEESIPLTEDTV</sequence>
<dbReference type="EMBL" id="JWHR01000105">
    <property type="protein sequence ID" value="KHS56827.1"/>
    <property type="molecule type" value="Genomic_DNA"/>
</dbReference>
<dbReference type="CDD" id="cd17346">
    <property type="entry name" value="MFS_DtpA_like"/>
    <property type="match status" value="1"/>
</dbReference>
<dbReference type="InterPro" id="IPR005279">
    <property type="entry name" value="Dipep/tripep_permease"/>
</dbReference>
<dbReference type="PANTHER" id="PTHR23517">
    <property type="entry name" value="RESISTANCE PROTEIN MDTM, PUTATIVE-RELATED-RELATED"/>
    <property type="match status" value="1"/>
</dbReference>
<keyword evidence="6 7" id="KW-0472">Membrane</keyword>
<feature type="transmembrane region" description="Helical" evidence="7">
    <location>
        <begin position="151"/>
        <end position="173"/>
    </location>
</feature>
<keyword evidence="3" id="KW-1003">Cell membrane</keyword>
<evidence type="ECO:0000256" key="3">
    <source>
        <dbReference type="ARBA" id="ARBA00022475"/>
    </source>
</evidence>
<protein>
    <submittedName>
        <fullName evidence="8">Major facilitator transporter</fullName>
    </submittedName>
</protein>
<reference evidence="8 9" key="1">
    <citation type="submission" date="2014-12" db="EMBL/GenBank/DDBJ databases">
        <title>Draft genome sequence of Terrisporobacter sp. 08-306576, isolated from the blood culture of a bacteremia patient.</title>
        <authorList>
            <person name="Lund L.C."/>
            <person name="Sydenham T.V."/>
            <person name="Hogh S.V."/>
            <person name="Skov M.N."/>
            <person name="Kemp M."/>
            <person name="Justesen U.S."/>
        </authorList>
    </citation>
    <scope>NUCLEOTIDE SEQUENCE [LARGE SCALE GENOMIC DNA]</scope>
    <source>
        <strain evidence="8 9">08-306576</strain>
    </source>
</reference>
<evidence type="ECO:0000313" key="8">
    <source>
        <dbReference type="EMBL" id="KHS56827.1"/>
    </source>
</evidence>
<evidence type="ECO:0000256" key="6">
    <source>
        <dbReference type="ARBA" id="ARBA00023136"/>
    </source>
</evidence>
<dbReference type="Gene3D" id="1.20.1250.20">
    <property type="entry name" value="MFS general substrate transporter like domains"/>
    <property type="match status" value="2"/>
</dbReference>
<comment type="caution">
    <text evidence="8">The sequence shown here is derived from an EMBL/GenBank/DDBJ whole genome shotgun (WGS) entry which is preliminary data.</text>
</comment>
<proteinExistence type="predicted"/>
<accession>A0A0B3W375</accession>
<dbReference type="InterPro" id="IPR050171">
    <property type="entry name" value="MFS_Transporters"/>
</dbReference>
<dbReference type="InterPro" id="IPR011701">
    <property type="entry name" value="MFS"/>
</dbReference>
<name>A0A0B3W375_9FIRM</name>
<keyword evidence="4 7" id="KW-0812">Transmembrane</keyword>
<organism evidence="8 9">
    <name type="scientific">Terrisporobacter othiniensis</name>
    <dbReference type="NCBI Taxonomy" id="1577792"/>
    <lineage>
        <taxon>Bacteria</taxon>
        <taxon>Bacillati</taxon>
        <taxon>Bacillota</taxon>
        <taxon>Clostridia</taxon>
        <taxon>Peptostreptococcales</taxon>
        <taxon>Peptostreptococcaceae</taxon>
        <taxon>Terrisporobacter</taxon>
    </lineage>
</organism>
<keyword evidence="9" id="KW-1185">Reference proteome</keyword>
<dbReference type="GO" id="GO:1904680">
    <property type="term" value="F:peptide transmembrane transporter activity"/>
    <property type="evidence" value="ECO:0007669"/>
    <property type="project" value="InterPro"/>
</dbReference>
<dbReference type="PANTHER" id="PTHR23517:SF15">
    <property type="entry name" value="PROTON-DEPENDENT OLIGOPEPTIDE FAMILY TRANSPORT PROTEIN"/>
    <property type="match status" value="1"/>
</dbReference>
<feature type="transmembrane region" description="Helical" evidence="7">
    <location>
        <begin position="60"/>
        <end position="79"/>
    </location>
</feature>
<gene>
    <name evidence="8" type="ORF">QX51_11685</name>
</gene>
<keyword evidence="2" id="KW-0813">Transport</keyword>
<dbReference type="Pfam" id="PF07690">
    <property type="entry name" value="MFS_1"/>
    <property type="match status" value="1"/>
</dbReference>
<feature type="transmembrane region" description="Helical" evidence="7">
    <location>
        <begin position="179"/>
        <end position="199"/>
    </location>
</feature>